<evidence type="ECO:0000313" key="6">
    <source>
        <dbReference type="EMBL" id="QPQ55059.1"/>
    </source>
</evidence>
<dbReference type="InterPro" id="IPR014710">
    <property type="entry name" value="RmlC-like_jellyroll"/>
</dbReference>
<feature type="domain" description="HTH crp-type" evidence="5">
    <location>
        <begin position="149"/>
        <end position="224"/>
    </location>
</feature>
<name>A0A7T2LM19_9SPHN</name>
<dbReference type="Gene3D" id="2.60.120.10">
    <property type="entry name" value="Jelly Rolls"/>
    <property type="match status" value="1"/>
</dbReference>
<keyword evidence="2" id="KW-0238">DNA-binding</keyword>
<dbReference type="PROSITE" id="PS00042">
    <property type="entry name" value="HTH_CRP_1"/>
    <property type="match status" value="1"/>
</dbReference>
<dbReference type="PANTHER" id="PTHR24567:SF28">
    <property type="entry name" value="LISTERIOLYSIN REGULATORY PROTEIN"/>
    <property type="match status" value="1"/>
</dbReference>
<evidence type="ECO:0000256" key="1">
    <source>
        <dbReference type="ARBA" id="ARBA00023015"/>
    </source>
</evidence>
<dbReference type="InterPro" id="IPR012318">
    <property type="entry name" value="HTH_CRP"/>
</dbReference>
<keyword evidence="3" id="KW-0804">Transcription</keyword>
<gene>
    <name evidence="6" type="ORF">IC614_00030</name>
</gene>
<dbReference type="CDD" id="cd00092">
    <property type="entry name" value="HTH_CRP"/>
    <property type="match status" value="1"/>
</dbReference>
<evidence type="ECO:0000313" key="7">
    <source>
        <dbReference type="Proteomes" id="UP000594873"/>
    </source>
</evidence>
<dbReference type="InterPro" id="IPR036390">
    <property type="entry name" value="WH_DNA-bd_sf"/>
</dbReference>
<evidence type="ECO:0000256" key="2">
    <source>
        <dbReference type="ARBA" id="ARBA00023125"/>
    </source>
</evidence>
<dbReference type="RefSeq" id="WP_200971735.1">
    <property type="nucleotide sequence ID" value="NZ_CP065592.1"/>
</dbReference>
<evidence type="ECO:0000259" key="4">
    <source>
        <dbReference type="PROSITE" id="PS50042"/>
    </source>
</evidence>
<dbReference type="SUPFAM" id="SSF46785">
    <property type="entry name" value="Winged helix' DNA-binding domain"/>
    <property type="match status" value="1"/>
</dbReference>
<keyword evidence="7" id="KW-1185">Reference proteome</keyword>
<proteinExistence type="predicted"/>
<keyword evidence="1" id="KW-0805">Transcription regulation</keyword>
<dbReference type="Proteomes" id="UP000594873">
    <property type="component" value="Chromosome"/>
</dbReference>
<evidence type="ECO:0000259" key="5">
    <source>
        <dbReference type="PROSITE" id="PS51063"/>
    </source>
</evidence>
<dbReference type="SMART" id="SM00100">
    <property type="entry name" value="cNMP"/>
    <property type="match status" value="1"/>
</dbReference>
<dbReference type="InterPro" id="IPR036388">
    <property type="entry name" value="WH-like_DNA-bd_sf"/>
</dbReference>
<dbReference type="CDD" id="cd00038">
    <property type="entry name" value="CAP_ED"/>
    <property type="match status" value="1"/>
</dbReference>
<dbReference type="InterPro" id="IPR018490">
    <property type="entry name" value="cNMP-bd_dom_sf"/>
</dbReference>
<dbReference type="GO" id="GO:0003700">
    <property type="term" value="F:DNA-binding transcription factor activity"/>
    <property type="evidence" value="ECO:0007669"/>
    <property type="project" value="InterPro"/>
</dbReference>
<dbReference type="SMART" id="SM00419">
    <property type="entry name" value="HTH_CRP"/>
    <property type="match status" value="1"/>
</dbReference>
<reference evidence="6 7" key="1">
    <citation type="submission" date="2020-11" db="EMBL/GenBank/DDBJ databases">
        <title>Genome seq and assembly of Sphingosinicella sp.</title>
        <authorList>
            <person name="Chhetri G."/>
        </authorList>
    </citation>
    <scope>NUCLEOTIDE SEQUENCE [LARGE SCALE GENOMIC DNA]</scope>
    <source>
        <strain evidence="6 7">UDD2</strain>
    </source>
</reference>
<dbReference type="InterPro" id="IPR000595">
    <property type="entry name" value="cNMP-bd_dom"/>
</dbReference>
<dbReference type="PRINTS" id="PR00034">
    <property type="entry name" value="HTHCRP"/>
</dbReference>
<dbReference type="InterPro" id="IPR050397">
    <property type="entry name" value="Env_Response_Regulators"/>
</dbReference>
<dbReference type="GO" id="GO:0005829">
    <property type="term" value="C:cytosol"/>
    <property type="evidence" value="ECO:0007669"/>
    <property type="project" value="TreeGrafter"/>
</dbReference>
<dbReference type="Pfam" id="PF00027">
    <property type="entry name" value="cNMP_binding"/>
    <property type="match status" value="1"/>
</dbReference>
<dbReference type="PROSITE" id="PS51063">
    <property type="entry name" value="HTH_CRP_2"/>
    <property type="match status" value="1"/>
</dbReference>
<dbReference type="EMBL" id="CP065592">
    <property type="protein sequence ID" value="QPQ55059.1"/>
    <property type="molecule type" value="Genomic_DNA"/>
</dbReference>
<accession>A0A7T2LM19</accession>
<dbReference type="InterPro" id="IPR018335">
    <property type="entry name" value="Tscrpt_reg_HTH_Crp-type_CS"/>
</dbReference>
<dbReference type="GO" id="GO:0003677">
    <property type="term" value="F:DNA binding"/>
    <property type="evidence" value="ECO:0007669"/>
    <property type="project" value="UniProtKB-KW"/>
</dbReference>
<feature type="domain" description="Cyclic nucleotide-binding" evidence="4">
    <location>
        <begin position="18"/>
        <end position="89"/>
    </location>
</feature>
<dbReference type="AlphaFoldDB" id="A0A7T2LM19"/>
<dbReference type="PROSITE" id="PS00519">
    <property type="entry name" value="HTH_ASNC_1"/>
    <property type="match status" value="1"/>
</dbReference>
<dbReference type="Gene3D" id="1.10.10.10">
    <property type="entry name" value="Winged helix-like DNA-binding domain superfamily/Winged helix DNA-binding domain"/>
    <property type="match status" value="1"/>
</dbReference>
<sequence>MPIRAESCADCPVRDSAICAALDAQELAELAAIGQTRDFKKGDTIFALREDHYVCATIVSGAAKVASIDANGIERIVALLHPAGFLGQLFATTTQHEVTAIADSRLCLFPKGGFERVMERHPALTRSILERTYAELDRSRALTDLIGRRDVKARLAGLLLALARAASPSPCGNAAEFDLPLSREEMASLIGTTIETVSRRLTSMEQDGIIARKGARGLIIRDTPSLMRLAA</sequence>
<organism evidence="6 7">
    <name type="scientific">Allosphingosinicella flava</name>
    <dbReference type="NCBI Taxonomy" id="2771430"/>
    <lineage>
        <taxon>Bacteria</taxon>
        <taxon>Pseudomonadati</taxon>
        <taxon>Pseudomonadota</taxon>
        <taxon>Alphaproteobacteria</taxon>
        <taxon>Sphingomonadales</taxon>
        <taxon>Sphingomonadaceae</taxon>
        <taxon>Allosphingosinicella</taxon>
    </lineage>
</organism>
<dbReference type="InterPro" id="IPR019885">
    <property type="entry name" value="Tscrpt_reg_HTH_AsnC-type_CS"/>
</dbReference>
<dbReference type="KEGG" id="sflv:IC614_00030"/>
<dbReference type="PROSITE" id="PS50042">
    <property type="entry name" value="CNMP_BINDING_3"/>
    <property type="match status" value="1"/>
</dbReference>
<dbReference type="Pfam" id="PF13545">
    <property type="entry name" value="HTH_Crp_2"/>
    <property type="match status" value="1"/>
</dbReference>
<protein>
    <submittedName>
        <fullName evidence="6">Crp/Fnr family transcriptional regulator</fullName>
    </submittedName>
</protein>
<evidence type="ECO:0000256" key="3">
    <source>
        <dbReference type="ARBA" id="ARBA00023163"/>
    </source>
</evidence>
<dbReference type="SUPFAM" id="SSF51206">
    <property type="entry name" value="cAMP-binding domain-like"/>
    <property type="match status" value="1"/>
</dbReference>
<dbReference type="PANTHER" id="PTHR24567">
    <property type="entry name" value="CRP FAMILY TRANSCRIPTIONAL REGULATORY PROTEIN"/>
    <property type="match status" value="1"/>
</dbReference>